<feature type="transmembrane region" description="Helical" evidence="1">
    <location>
        <begin position="24"/>
        <end position="44"/>
    </location>
</feature>
<keyword evidence="1" id="KW-0472">Membrane</keyword>
<feature type="transmembrane region" description="Helical" evidence="1">
    <location>
        <begin position="288"/>
        <end position="318"/>
    </location>
</feature>
<keyword evidence="1" id="KW-0812">Transmembrane</keyword>
<keyword evidence="1" id="KW-1133">Transmembrane helix</keyword>
<dbReference type="EMBL" id="PJQM01000189">
    <property type="protein sequence ID" value="RCI06275.1"/>
    <property type="molecule type" value="Genomic_DNA"/>
</dbReference>
<accession>A0A367KVR5</accession>
<evidence type="ECO:0000313" key="2">
    <source>
        <dbReference type="EMBL" id="RCI06275.1"/>
    </source>
</evidence>
<organism evidence="2 3">
    <name type="scientific">Rhizopus stolonifer</name>
    <name type="common">Rhizopus nigricans</name>
    <dbReference type="NCBI Taxonomy" id="4846"/>
    <lineage>
        <taxon>Eukaryota</taxon>
        <taxon>Fungi</taxon>
        <taxon>Fungi incertae sedis</taxon>
        <taxon>Mucoromycota</taxon>
        <taxon>Mucoromycotina</taxon>
        <taxon>Mucoromycetes</taxon>
        <taxon>Mucorales</taxon>
        <taxon>Mucorineae</taxon>
        <taxon>Rhizopodaceae</taxon>
        <taxon>Rhizopus</taxon>
    </lineage>
</organism>
<dbReference type="OrthoDB" id="441172at2759"/>
<reference evidence="2 3" key="1">
    <citation type="journal article" date="2018" name="G3 (Bethesda)">
        <title>Phylogenetic and Phylogenomic Definition of Rhizopus Species.</title>
        <authorList>
            <person name="Gryganskyi A.P."/>
            <person name="Golan J."/>
            <person name="Dolatabadi S."/>
            <person name="Mondo S."/>
            <person name="Robb S."/>
            <person name="Idnurm A."/>
            <person name="Muszewska A."/>
            <person name="Steczkiewicz K."/>
            <person name="Masonjones S."/>
            <person name="Liao H.L."/>
            <person name="Gajdeczka M.T."/>
            <person name="Anike F."/>
            <person name="Vuek A."/>
            <person name="Anishchenko I.M."/>
            <person name="Voigt K."/>
            <person name="de Hoog G.S."/>
            <person name="Smith M.E."/>
            <person name="Heitman J."/>
            <person name="Vilgalys R."/>
            <person name="Stajich J.E."/>
        </authorList>
    </citation>
    <scope>NUCLEOTIDE SEQUENCE [LARGE SCALE GENOMIC DNA]</scope>
    <source>
        <strain evidence="2 3">LSU 92-RS-03</strain>
    </source>
</reference>
<feature type="transmembrane region" description="Helical" evidence="1">
    <location>
        <begin position="115"/>
        <end position="137"/>
    </location>
</feature>
<feature type="transmembrane region" description="Helical" evidence="1">
    <location>
        <begin position="143"/>
        <end position="160"/>
    </location>
</feature>
<proteinExistence type="predicted"/>
<protein>
    <submittedName>
        <fullName evidence="2">Uncharacterized protein</fullName>
    </submittedName>
</protein>
<sequence>MNSSLGYASYQQQSSDHADDTVSIILFFTILVLLFLFFILYFWYTEWYKIPIEQRGDQAVSQQQEVYLLVDNMSMQVKTAFKIPLITLATVLYQKNQSSTDAIPHAYERVYADRLYHLLSLFFLFTFFISLAILIGATNEPNPQTTLFLVVLSINLYLISRQRCYYRQRRKLFDQDAHFNAVYDTRFSNWDKSMGSNWVQMTILVIEFFQLMTFPLRDLLSSLNRPPNSSQTVSFIMNAGGLMPDMRTPSWYTYSLWTTFVVTLCGLCLGCVIHCVNLRYPYKISTRWVRWCIPVVTLLYIPILTTFVSSAACQSFNLSTNDFSLTLRCNASHIHRQLYFWLSLLGYILAYFLATIFLTSHEKAPIDNEIAYKSISVAFIKNMGLLLAIVFLLVESTTRVNRMRAILSITILLTMICYNIKTSPCYVDKDRILYLYSLDICPGGCVE</sequence>
<feature type="transmembrane region" description="Helical" evidence="1">
    <location>
        <begin position="251"/>
        <end position="276"/>
    </location>
</feature>
<gene>
    <name evidence="2" type="ORF">CU098_005446</name>
</gene>
<dbReference type="Proteomes" id="UP000253551">
    <property type="component" value="Unassembled WGS sequence"/>
</dbReference>
<name>A0A367KVR5_RHIST</name>
<dbReference type="AlphaFoldDB" id="A0A367KVR5"/>
<evidence type="ECO:0000256" key="1">
    <source>
        <dbReference type="SAM" id="Phobius"/>
    </source>
</evidence>
<feature type="transmembrane region" description="Helical" evidence="1">
    <location>
        <begin position="338"/>
        <end position="358"/>
    </location>
</feature>
<evidence type="ECO:0000313" key="3">
    <source>
        <dbReference type="Proteomes" id="UP000253551"/>
    </source>
</evidence>
<comment type="caution">
    <text evidence="2">The sequence shown here is derived from an EMBL/GenBank/DDBJ whole genome shotgun (WGS) entry which is preliminary data.</text>
</comment>
<feature type="transmembrane region" description="Helical" evidence="1">
    <location>
        <begin position="370"/>
        <end position="393"/>
    </location>
</feature>
<keyword evidence="3" id="KW-1185">Reference proteome</keyword>